<organism evidence="3 4">
    <name type="scientific">Cinnamomum micranthum f. kanehirae</name>
    <dbReference type="NCBI Taxonomy" id="337451"/>
    <lineage>
        <taxon>Eukaryota</taxon>
        <taxon>Viridiplantae</taxon>
        <taxon>Streptophyta</taxon>
        <taxon>Embryophyta</taxon>
        <taxon>Tracheophyta</taxon>
        <taxon>Spermatophyta</taxon>
        <taxon>Magnoliopsida</taxon>
        <taxon>Magnoliidae</taxon>
        <taxon>Laurales</taxon>
        <taxon>Lauraceae</taxon>
        <taxon>Cinnamomum</taxon>
    </lineage>
</organism>
<dbReference type="PANTHER" id="PTHR45642:SF3">
    <property type="entry name" value="OS09G0540400 PROTEIN"/>
    <property type="match status" value="1"/>
</dbReference>
<sequence length="377" mass="42188">MAKLRVSLSLTIFFSLQFSLLPPTQPHPLEKPCNSSISAMFVFGDSTVDPGNNNYVPTVFKSNFPPYGRDFIQHKPTGRFTNGRLPTDFLASYLCLKETIPPYLDESLSDEDLLTGVSFASAGSGYDPLTPALSRVIDMPTQLDYFREYLKMIQLRIGKKRTQDLIKKALVIVSAGTNDFVVNYMALPFQQKKYTIEEYQNFLLLNLRQFLQEVRDIGVRKIGVVGLPPMGCLPIVITLEPHKLGFEIPERGCIDSLNSLSSDYNQKLQDELMALQMHKTSSGRSSSLSLGLRLAYCDIYHPVLDMVQHPAKFGFEETTSGCCGTGLIEASFLCNSHSPSCSDASKYVFFDSIHPTEKTYSTVLNFLHKAIDDLLKD</sequence>
<dbReference type="FunFam" id="3.40.50.1110:FF:000003">
    <property type="entry name" value="GDSL esterase/lipase APG"/>
    <property type="match status" value="1"/>
</dbReference>
<dbReference type="Proteomes" id="UP000283530">
    <property type="component" value="Unassembled WGS sequence"/>
</dbReference>
<evidence type="ECO:0000256" key="1">
    <source>
        <dbReference type="ARBA" id="ARBA00008668"/>
    </source>
</evidence>
<dbReference type="Pfam" id="PF00657">
    <property type="entry name" value="Lipase_GDSL"/>
    <property type="match status" value="1"/>
</dbReference>
<dbReference type="GO" id="GO:0016788">
    <property type="term" value="F:hydrolase activity, acting on ester bonds"/>
    <property type="evidence" value="ECO:0007669"/>
    <property type="project" value="InterPro"/>
</dbReference>
<gene>
    <name evidence="3" type="ORF">CKAN_02692400</name>
</gene>
<evidence type="ECO:0000313" key="4">
    <source>
        <dbReference type="Proteomes" id="UP000283530"/>
    </source>
</evidence>
<dbReference type="SUPFAM" id="SSF52266">
    <property type="entry name" value="SGNH hydrolase"/>
    <property type="match status" value="1"/>
</dbReference>
<keyword evidence="4" id="KW-1185">Reference proteome</keyword>
<dbReference type="Gene3D" id="3.40.50.1110">
    <property type="entry name" value="SGNH hydrolase"/>
    <property type="match status" value="1"/>
</dbReference>
<accession>A0A3S3RBS9</accession>
<dbReference type="OrthoDB" id="10298524at2759"/>
<protein>
    <submittedName>
        <fullName evidence="3">GDSL esterase/lipase-like protein</fullName>
    </submittedName>
</protein>
<evidence type="ECO:0000256" key="2">
    <source>
        <dbReference type="SAM" id="SignalP"/>
    </source>
</evidence>
<feature type="signal peptide" evidence="2">
    <location>
        <begin position="1"/>
        <end position="26"/>
    </location>
</feature>
<dbReference type="PANTHER" id="PTHR45642">
    <property type="entry name" value="GDSL ESTERASE/LIPASE EXL3"/>
    <property type="match status" value="1"/>
</dbReference>
<comment type="caution">
    <text evidence="3">The sequence shown here is derived from an EMBL/GenBank/DDBJ whole genome shotgun (WGS) entry which is preliminary data.</text>
</comment>
<feature type="chain" id="PRO_5018571111" evidence="2">
    <location>
        <begin position="27"/>
        <end position="377"/>
    </location>
</feature>
<dbReference type="InterPro" id="IPR036514">
    <property type="entry name" value="SGNH_hydro_sf"/>
</dbReference>
<name>A0A3S3RBS9_9MAGN</name>
<keyword evidence="2" id="KW-0732">Signal</keyword>
<dbReference type="STRING" id="337451.A0A3S3RBS9"/>
<proteinExistence type="inferred from homology"/>
<reference evidence="3 4" key="1">
    <citation type="journal article" date="2019" name="Nat. Plants">
        <title>Stout camphor tree genome fills gaps in understanding of flowering plant genome evolution.</title>
        <authorList>
            <person name="Chaw S.M."/>
            <person name="Liu Y.C."/>
            <person name="Wu Y.W."/>
            <person name="Wang H.Y."/>
            <person name="Lin C.I."/>
            <person name="Wu C.S."/>
            <person name="Ke H.M."/>
            <person name="Chang L.Y."/>
            <person name="Hsu C.Y."/>
            <person name="Yang H.T."/>
            <person name="Sudianto E."/>
            <person name="Hsu M.H."/>
            <person name="Wu K.P."/>
            <person name="Wang L.N."/>
            <person name="Leebens-Mack J.H."/>
            <person name="Tsai I.J."/>
        </authorList>
    </citation>
    <scope>NUCLEOTIDE SEQUENCE [LARGE SCALE GENOMIC DNA]</scope>
    <source>
        <strain evidence="4">cv. Chaw 1501</strain>
        <tissue evidence="3">Young leaves</tissue>
    </source>
</reference>
<comment type="similarity">
    <text evidence="1">Belongs to the 'GDSL' lipolytic enzyme family.</text>
</comment>
<dbReference type="InterPro" id="IPR050592">
    <property type="entry name" value="GDSL_lipolytic_enzyme"/>
</dbReference>
<dbReference type="InterPro" id="IPR001087">
    <property type="entry name" value="GDSL"/>
</dbReference>
<dbReference type="CDD" id="cd01837">
    <property type="entry name" value="SGNH_plant_lipase_like"/>
    <property type="match status" value="1"/>
</dbReference>
<dbReference type="AlphaFoldDB" id="A0A3S3RBS9"/>
<dbReference type="EMBL" id="QPKB01000013">
    <property type="protein sequence ID" value="RWR97488.1"/>
    <property type="molecule type" value="Genomic_DNA"/>
</dbReference>
<dbReference type="InterPro" id="IPR035669">
    <property type="entry name" value="SGNH_plant_lipase-like"/>
</dbReference>
<evidence type="ECO:0000313" key="3">
    <source>
        <dbReference type="EMBL" id="RWR97488.1"/>
    </source>
</evidence>